<sequence length="637" mass="70798">MINQPITTGTTGKSSLSSKAASTASSHAISASASSGYTGIEKGQLLRGEVVDLRSNEVTVKLEDGSVITGRLEDNTSLSIGSRVVFSVEEVSAKTLVLKIVPGMNQTAYNTIDKALEAAGLSKTDKNKTIVRELLNQQMPIDKNTISLILKQSLQFKEVSIETLVFMNKNNLPVTEASLEFLNSMRNSENKIAAQINDLSDAISTIFQESLQDGSYSEISRIFLHKLLSPIANPPVDSTIAGQLSQKDVTDFLNYIETVPELKNVISDELLLSLKSGAFSNHDLLLLTDNFNKNIDTITVSEEFQHLKLMQAITKNLEHTLPSSEVNGQVDGMILSPLNTPYSAHSLNVNPPDANPTLPLSYEERNTLINNIRTLTQEPLPASLANSILTGESSSNEILQYIKDTLESLSSIQSQEAAAFLETAAKELLTSKEFTTLLKDELLSKWSLSPEDLKKPDAVKQLFEGLLRQLQDVKAFSEHASSTTLNAQGQVNNLQENIHFMNSLNHLFTYIQLPLKLKNQYSGGELYVYSKRKSERSTKEEGISILLHLDMTHLGPLDIYLDLVKNQLIGKFYLESTEIRDFVSSNINELEEKLIQKGYQFKTEFLTREKSIDIMEDFMNREADLKVKLPNNFDIRA</sequence>
<organism evidence="2 3">
    <name type="scientific">Anaerocolumna cellulosilytica</name>
    <dbReference type="NCBI Taxonomy" id="433286"/>
    <lineage>
        <taxon>Bacteria</taxon>
        <taxon>Bacillati</taxon>
        <taxon>Bacillota</taxon>
        <taxon>Clostridia</taxon>
        <taxon>Lachnospirales</taxon>
        <taxon>Lachnospiraceae</taxon>
        <taxon>Anaerocolumna</taxon>
    </lineage>
</organism>
<keyword evidence="3" id="KW-1185">Reference proteome</keyword>
<dbReference type="InterPro" id="IPR021136">
    <property type="entry name" value="Flagellar_hook_control-like_C"/>
</dbReference>
<name>A0A6S6R295_9FIRM</name>
<protein>
    <recommendedName>
        <fullName evidence="1">Flagellar hook-length control protein-like C-terminal domain-containing protein</fullName>
    </recommendedName>
</protein>
<evidence type="ECO:0000313" key="3">
    <source>
        <dbReference type="Proteomes" id="UP000515561"/>
    </source>
</evidence>
<evidence type="ECO:0000313" key="2">
    <source>
        <dbReference type="EMBL" id="BCJ93635.1"/>
    </source>
</evidence>
<dbReference type="InterPro" id="IPR038610">
    <property type="entry name" value="FliK-like_C_sf"/>
</dbReference>
<dbReference type="Pfam" id="PF02120">
    <property type="entry name" value="Flg_hook"/>
    <property type="match status" value="1"/>
</dbReference>
<gene>
    <name evidence="2" type="ORF">acsn021_12040</name>
</gene>
<reference evidence="2 3" key="1">
    <citation type="journal article" date="2016" name="Int. J. Syst. Evol. Microbiol.">
        <title>Descriptions of Anaerotaenia torta gen. nov., sp. nov. and Anaerocolumna cellulosilytica gen. nov., sp. nov. isolated from a methanogenic reactor of cattle waste.</title>
        <authorList>
            <person name="Uek A."/>
            <person name="Ohtaki Y."/>
            <person name="Kaku N."/>
            <person name="Ueki K."/>
        </authorList>
    </citation>
    <scope>NUCLEOTIDE SEQUENCE [LARGE SCALE GENOMIC DNA]</scope>
    <source>
        <strain evidence="2 3">SN021</strain>
    </source>
</reference>
<dbReference type="AlphaFoldDB" id="A0A6S6R295"/>
<evidence type="ECO:0000259" key="1">
    <source>
        <dbReference type="Pfam" id="PF02120"/>
    </source>
</evidence>
<feature type="domain" description="Flagellar hook-length control protein-like C-terminal" evidence="1">
    <location>
        <begin position="542"/>
        <end position="601"/>
    </location>
</feature>
<dbReference type="RefSeq" id="WP_184092962.1">
    <property type="nucleotide sequence ID" value="NZ_AP023367.1"/>
</dbReference>
<dbReference type="KEGG" id="acel:acsn021_12040"/>
<proteinExistence type="predicted"/>
<dbReference type="Proteomes" id="UP000515561">
    <property type="component" value="Chromosome"/>
</dbReference>
<dbReference type="Gene3D" id="3.30.750.140">
    <property type="match status" value="1"/>
</dbReference>
<accession>A0A6S6R295</accession>
<dbReference type="EMBL" id="AP023367">
    <property type="protein sequence ID" value="BCJ93635.1"/>
    <property type="molecule type" value="Genomic_DNA"/>
</dbReference>